<organism evidence="1 2">
    <name type="scientific">Lentibacillus kapialis</name>
    <dbReference type="NCBI Taxonomy" id="340214"/>
    <lineage>
        <taxon>Bacteria</taxon>
        <taxon>Bacillati</taxon>
        <taxon>Bacillota</taxon>
        <taxon>Bacilli</taxon>
        <taxon>Bacillales</taxon>
        <taxon>Bacillaceae</taxon>
        <taxon>Lentibacillus</taxon>
    </lineage>
</organism>
<dbReference type="Pfam" id="PF10737">
    <property type="entry name" value="GerPC"/>
    <property type="match status" value="1"/>
</dbReference>
<accession>A0A917Q260</accession>
<name>A0A917Q260_9BACI</name>
<keyword evidence="2" id="KW-1185">Reference proteome</keyword>
<sequence>MDSWSHYLYNLNQFIHEQDQKIHSLEKRLQHLENNTNGHQNPPVEKIEYNFDQLKIENLNGTLHIGLSPEDLNGIDDFSVPDTGKSPFRRQLAADLNNYLKENGEQLIVDIAAEKHVARDNIDPHILIEDMAKQLPERITFYENEARQNHQELSESQLKDHISEQIKQEIHQSLSKYMEGNEP</sequence>
<dbReference type="AlphaFoldDB" id="A0A917Q260"/>
<dbReference type="Proteomes" id="UP000658382">
    <property type="component" value="Unassembled WGS sequence"/>
</dbReference>
<proteinExistence type="predicted"/>
<evidence type="ECO:0000313" key="1">
    <source>
        <dbReference type="EMBL" id="GGK07238.1"/>
    </source>
</evidence>
<dbReference type="EMBL" id="BMNQ01000072">
    <property type="protein sequence ID" value="GGK07238.1"/>
    <property type="molecule type" value="Genomic_DNA"/>
</dbReference>
<reference evidence="1" key="2">
    <citation type="submission" date="2020-09" db="EMBL/GenBank/DDBJ databases">
        <authorList>
            <person name="Sun Q."/>
            <person name="Ohkuma M."/>
        </authorList>
    </citation>
    <scope>NUCLEOTIDE SEQUENCE</scope>
    <source>
        <strain evidence="1">JCM 12580</strain>
    </source>
</reference>
<evidence type="ECO:0000313" key="2">
    <source>
        <dbReference type="Proteomes" id="UP000658382"/>
    </source>
</evidence>
<gene>
    <name evidence="1" type="primary">gerPC</name>
    <name evidence="1" type="ORF">GCM10007063_32160</name>
</gene>
<protein>
    <submittedName>
        <fullName evidence="1">Spore germination protein GerPC</fullName>
    </submittedName>
</protein>
<reference evidence="1" key="1">
    <citation type="journal article" date="2014" name="Int. J. Syst. Evol. Microbiol.">
        <title>Complete genome sequence of Corynebacterium casei LMG S-19264T (=DSM 44701T), isolated from a smear-ripened cheese.</title>
        <authorList>
            <consortium name="US DOE Joint Genome Institute (JGI-PGF)"/>
            <person name="Walter F."/>
            <person name="Albersmeier A."/>
            <person name="Kalinowski J."/>
            <person name="Ruckert C."/>
        </authorList>
    </citation>
    <scope>NUCLEOTIDE SEQUENCE</scope>
    <source>
        <strain evidence="1">JCM 12580</strain>
    </source>
</reference>
<dbReference type="InterPro" id="IPR019673">
    <property type="entry name" value="Spore_germination_GerPC"/>
</dbReference>
<dbReference type="RefSeq" id="WP_188634129.1">
    <property type="nucleotide sequence ID" value="NZ_BMNQ01000072.1"/>
</dbReference>
<comment type="caution">
    <text evidence="1">The sequence shown here is derived from an EMBL/GenBank/DDBJ whole genome shotgun (WGS) entry which is preliminary data.</text>
</comment>